<dbReference type="Proteomes" id="UP000315496">
    <property type="component" value="Chromosome 2"/>
</dbReference>
<protein>
    <submittedName>
        <fullName evidence="1">Uncharacterized protein</fullName>
    </submittedName>
</protein>
<comment type="caution">
    <text evidence="1">The sequence shown here is derived from an EMBL/GenBank/DDBJ whole genome shotgun (WGS) entry which is preliminary data.</text>
</comment>
<name>A0A4Z1T783_GIAMU</name>
<gene>
    <name evidence="1" type="ORF">GMRT_12551</name>
</gene>
<reference evidence="1 2" key="1">
    <citation type="submission" date="2019-05" db="EMBL/GenBank/DDBJ databases">
        <title>The compact genome of Giardia muris reveals important steps in the evolution of intestinal protozoan parasites.</title>
        <authorList>
            <person name="Xu F."/>
            <person name="Jimenez-Gonzalez A."/>
            <person name="Einarsson E."/>
            <person name="Astvaldsson A."/>
            <person name="Peirasmaki D."/>
            <person name="Eckmann L."/>
            <person name="Andersson J.O."/>
            <person name="Svard S.G."/>
            <person name="Jerlstrom-Hultqvist J."/>
        </authorList>
    </citation>
    <scope>NUCLEOTIDE SEQUENCE [LARGE SCALE GENOMIC DNA]</scope>
    <source>
        <strain evidence="1 2">Roberts-Thomson</strain>
    </source>
</reference>
<proteinExistence type="predicted"/>
<sequence>MKVRANARARRICIQNPVLYPVLATVSACITIQRFVRLQRLSLTTTPTSSESRPSEYDSRQTLVARFIRSYEMQEGRLLDELSTTERSRVFVEFCTVCIQRAWRELRRYVCEVHLRYGVYRDAALTIWWAIKHCPHVGQCSKREYAAKRLQTFWRRHQDRQVFLTLKDYITSAAERVSNSAAALQFLRQLDIVEAGRLESLAADFVVRFRLGAPAEAPWPPRLYWKVFVRSQHLCDVLATAPRCYALERETGVVDQRLWYHRVTNAPWRLLDTRVADSIVSESANVPRPVISKDEAERRRRAKRLRWLREARGTALLESLGVPTLSGTDGEESGEEQDLLNWCDALDFDRYADDWLSCGTITKTREPQESTVYAFGIPGHRVGQPLLYSVDAHDTRSITVGSHTTSSGTHSSSAFII</sequence>
<evidence type="ECO:0000313" key="1">
    <source>
        <dbReference type="EMBL" id="TNJ28419.1"/>
    </source>
</evidence>
<dbReference type="AlphaFoldDB" id="A0A4Z1T783"/>
<dbReference type="PROSITE" id="PS51257">
    <property type="entry name" value="PROKAR_LIPOPROTEIN"/>
    <property type="match status" value="1"/>
</dbReference>
<evidence type="ECO:0000313" key="2">
    <source>
        <dbReference type="Proteomes" id="UP000315496"/>
    </source>
</evidence>
<dbReference type="PANTHER" id="PTHR33504:SF2">
    <property type="entry name" value="PROTEIN MFI"/>
    <property type="match status" value="1"/>
</dbReference>
<dbReference type="VEuPathDB" id="GiardiaDB:GMRT_12551"/>
<dbReference type="PROSITE" id="PS50096">
    <property type="entry name" value="IQ"/>
    <property type="match status" value="1"/>
</dbReference>
<dbReference type="OrthoDB" id="10253073at2759"/>
<dbReference type="PANTHER" id="PTHR33504">
    <property type="entry name" value="NADH DEHYDROGENASE (UBIQUINONE) 1 BETA SUBCOMPLEX, 4"/>
    <property type="match status" value="1"/>
</dbReference>
<keyword evidence="2" id="KW-1185">Reference proteome</keyword>
<accession>A0A4Z1T783</accession>
<organism evidence="1 2">
    <name type="scientific">Giardia muris</name>
    <dbReference type="NCBI Taxonomy" id="5742"/>
    <lineage>
        <taxon>Eukaryota</taxon>
        <taxon>Metamonada</taxon>
        <taxon>Diplomonadida</taxon>
        <taxon>Hexamitidae</taxon>
        <taxon>Giardiinae</taxon>
        <taxon>Giardia</taxon>
    </lineage>
</organism>
<dbReference type="EMBL" id="VDLU01000002">
    <property type="protein sequence ID" value="TNJ28419.1"/>
    <property type="molecule type" value="Genomic_DNA"/>
</dbReference>